<dbReference type="Pfam" id="PF12729">
    <property type="entry name" value="4HB_MCP_1"/>
    <property type="match status" value="1"/>
</dbReference>
<keyword evidence="11" id="KW-1185">Reference proteome</keyword>
<dbReference type="EMBL" id="RBZP01000010">
    <property type="protein sequence ID" value="RKQ32532.1"/>
    <property type="molecule type" value="Genomic_DNA"/>
</dbReference>
<dbReference type="Proteomes" id="UP000269301">
    <property type="component" value="Unassembled WGS sequence"/>
</dbReference>
<dbReference type="AlphaFoldDB" id="A0A495A128"/>
<feature type="transmembrane region" description="Helical" evidence="7">
    <location>
        <begin position="17"/>
        <end position="37"/>
    </location>
</feature>
<dbReference type="SMART" id="SM00283">
    <property type="entry name" value="MA"/>
    <property type="match status" value="1"/>
</dbReference>
<evidence type="ECO:0000256" key="6">
    <source>
        <dbReference type="PROSITE-ProRule" id="PRU00284"/>
    </source>
</evidence>
<keyword evidence="4 6" id="KW-0807">Transducer</keyword>
<reference evidence="10 11" key="1">
    <citation type="journal article" date="2016" name="Int. J. Syst. Evol. Microbiol.">
        <title>Oceanobacillus halophilus sp. nov., a novel moderately halophilic bacterium from a hypersaline lake.</title>
        <authorList>
            <person name="Amoozegar M.A."/>
            <person name="Bagheri M."/>
            <person name="Makhdoumi A."/>
            <person name="Nikou M.M."/>
            <person name="Fazeli S.A.S."/>
            <person name="Schumann P."/>
            <person name="Sproer C."/>
            <person name="Sanchez-Porro C."/>
            <person name="Ventosa A."/>
        </authorList>
    </citation>
    <scope>NUCLEOTIDE SEQUENCE [LARGE SCALE GENOMIC DNA]</scope>
    <source>
        <strain evidence="10 11">DSM 23996</strain>
    </source>
</reference>
<dbReference type="OrthoDB" id="2168386at2"/>
<name>A0A495A128_9BACI</name>
<feature type="domain" description="HAMP" evidence="9">
    <location>
        <begin position="209"/>
        <end position="262"/>
    </location>
</feature>
<dbReference type="GO" id="GO:0007165">
    <property type="term" value="P:signal transduction"/>
    <property type="evidence" value="ECO:0007669"/>
    <property type="project" value="UniProtKB-KW"/>
</dbReference>
<dbReference type="CDD" id="cd06225">
    <property type="entry name" value="HAMP"/>
    <property type="match status" value="1"/>
</dbReference>
<sequence length="567" mass="62549">MKKLGNLLNFKSVRAKILFGFGIVIVLAILLSTYTIFSIHKINSDLSEMMDRELSLLITDEQLANNMAHRSSLIRGYLLFESQTYKEEFQAGTENSIELENQALELSDSDELARLLEKKIEWGTLTDEVFAEYDQGNEEKAIELMETMVQPLGNELLEGFNNLALEREQEIKELGENIESSGETIFLFGIIISILVVVLGIIVSGITSFSITRPIRTVMEQMKSIASGNLNNEALHTKSRDEIGQLVHATNEMNDSMREIMIKINDVSTTVSTHSEELTQSANEIRSGTEQISTTMEELASGSETQANNTSDLSSMMGTYSQKMEEANTNGERVQEESHQVLEMTMEGSQLMDSSMKQMENIDKIVKESAQKVQGLDNQSQEISKLVYVIKDVADQTNLLALNAAIEAARAGEQGRGFAVVADEVRKLAEQVADSVTDISTIVGNIQNEFNVVTDYLNNGYQEVDQGTNQIRLTGEKFNGIRNSVTDMAENIKMITDNISDITSGTQEMNSSIQEIAAVSEESAAGVEETAAASQQTTSSMEEVAGSADELAKLAEELNGLVRQFKL</sequence>
<comment type="subcellular location">
    <subcellularLocation>
        <location evidence="1">Cell membrane</location>
    </subcellularLocation>
</comment>
<evidence type="ECO:0000256" key="7">
    <source>
        <dbReference type="SAM" id="Phobius"/>
    </source>
</evidence>
<dbReference type="CDD" id="cd11386">
    <property type="entry name" value="MCP_signal"/>
    <property type="match status" value="1"/>
</dbReference>
<dbReference type="InterPro" id="IPR024478">
    <property type="entry name" value="HlyB_4HB_MCP"/>
</dbReference>
<keyword evidence="7" id="KW-1133">Transmembrane helix</keyword>
<keyword evidence="2" id="KW-1003">Cell membrane</keyword>
<dbReference type="PROSITE" id="PS50111">
    <property type="entry name" value="CHEMOTAXIS_TRANSDUC_2"/>
    <property type="match status" value="1"/>
</dbReference>
<dbReference type="InterPro" id="IPR004089">
    <property type="entry name" value="MCPsignal_dom"/>
</dbReference>
<dbReference type="InterPro" id="IPR004090">
    <property type="entry name" value="Chemotax_Me-accpt_rcpt"/>
</dbReference>
<dbReference type="Gene3D" id="6.10.340.10">
    <property type="match status" value="1"/>
</dbReference>
<evidence type="ECO:0000313" key="11">
    <source>
        <dbReference type="Proteomes" id="UP000269301"/>
    </source>
</evidence>
<comment type="similarity">
    <text evidence="5">Belongs to the methyl-accepting chemotaxis (MCP) protein family.</text>
</comment>
<evidence type="ECO:0000259" key="9">
    <source>
        <dbReference type="PROSITE" id="PS50885"/>
    </source>
</evidence>
<dbReference type="Gene3D" id="1.10.287.950">
    <property type="entry name" value="Methyl-accepting chemotaxis protein"/>
    <property type="match status" value="1"/>
</dbReference>
<dbReference type="RefSeq" id="WP_121204801.1">
    <property type="nucleotide sequence ID" value="NZ_RBZP01000010.1"/>
</dbReference>
<evidence type="ECO:0000256" key="5">
    <source>
        <dbReference type="ARBA" id="ARBA00029447"/>
    </source>
</evidence>
<protein>
    <submittedName>
        <fullName evidence="10">Methyl-accepting chemotaxis protein</fullName>
    </submittedName>
</protein>
<dbReference type="PROSITE" id="PS50885">
    <property type="entry name" value="HAMP"/>
    <property type="match status" value="1"/>
</dbReference>
<evidence type="ECO:0000256" key="3">
    <source>
        <dbReference type="ARBA" id="ARBA00023136"/>
    </source>
</evidence>
<feature type="transmembrane region" description="Helical" evidence="7">
    <location>
        <begin position="185"/>
        <end position="211"/>
    </location>
</feature>
<keyword evidence="7" id="KW-0812">Transmembrane</keyword>
<feature type="domain" description="Methyl-accepting transducer" evidence="8">
    <location>
        <begin position="281"/>
        <end position="531"/>
    </location>
</feature>
<gene>
    <name evidence="10" type="ORF">D8M06_12800</name>
</gene>
<dbReference type="SUPFAM" id="SSF58104">
    <property type="entry name" value="Methyl-accepting chemotaxis protein (MCP) signaling domain"/>
    <property type="match status" value="1"/>
</dbReference>
<dbReference type="PANTHER" id="PTHR32089">
    <property type="entry name" value="METHYL-ACCEPTING CHEMOTAXIS PROTEIN MCPB"/>
    <property type="match status" value="1"/>
</dbReference>
<dbReference type="GO" id="GO:0004888">
    <property type="term" value="F:transmembrane signaling receptor activity"/>
    <property type="evidence" value="ECO:0007669"/>
    <property type="project" value="InterPro"/>
</dbReference>
<dbReference type="InterPro" id="IPR003660">
    <property type="entry name" value="HAMP_dom"/>
</dbReference>
<dbReference type="PRINTS" id="PR00260">
    <property type="entry name" value="CHEMTRNSDUCR"/>
</dbReference>
<dbReference type="Pfam" id="PF00672">
    <property type="entry name" value="HAMP"/>
    <property type="match status" value="1"/>
</dbReference>
<dbReference type="GO" id="GO:0005886">
    <property type="term" value="C:plasma membrane"/>
    <property type="evidence" value="ECO:0007669"/>
    <property type="project" value="UniProtKB-SubCell"/>
</dbReference>
<evidence type="ECO:0000256" key="4">
    <source>
        <dbReference type="ARBA" id="ARBA00023224"/>
    </source>
</evidence>
<evidence type="ECO:0000259" key="8">
    <source>
        <dbReference type="PROSITE" id="PS50111"/>
    </source>
</evidence>
<accession>A0A495A128</accession>
<evidence type="ECO:0000256" key="1">
    <source>
        <dbReference type="ARBA" id="ARBA00004236"/>
    </source>
</evidence>
<evidence type="ECO:0000256" key="2">
    <source>
        <dbReference type="ARBA" id="ARBA00022475"/>
    </source>
</evidence>
<keyword evidence="3 7" id="KW-0472">Membrane</keyword>
<dbReference type="SMART" id="SM00304">
    <property type="entry name" value="HAMP"/>
    <property type="match status" value="1"/>
</dbReference>
<evidence type="ECO:0000313" key="10">
    <source>
        <dbReference type="EMBL" id="RKQ32532.1"/>
    </source>
</evidence>
<dbReference type="Pfam" id="PF00015">
    <property type="entry name" value="MCPsignal"/>
    <property type="match status" value="1"/>
</dbReference>
<dbReference type="GO" id="GO:0006935">
    <property type="term" value="P:chemotaxis"/>
    <property type="evidence" value="ECO:0007669"/>
    <property type="project" value="InterPro"/>
</dbReference>
<organism evidence="10 11">
    <name type="scientific">Oceanobacillus halophilus</name>
    <dbReference type="NCBI Taxonomy" id="930130"/>
    <lineage>
        <taxon>Bacteria</taxon>
        <taxon>Bacillati</taxon>
        <taxon>Bacillota</taxon>
        <taxon>Bacilli</taxon>
        <taxon>Bacillales</taxon>
        <taxon>Bacillaceae</taxon>
        <taxon>Oceanobacillus</taxon>
    </lineage>
</organism>
<proteinExistence type="inferred from homology"/>
<comment type="caution">
    <text evidence="10">The sequence shown here is derived from an EMBL/GenBank/DDBJ whole genome shotgun (WGS) entry which is preliminary data.</text>
</comment>
<dbReference type="PANTHER" id="PTHR32089:SF112">
    <property type="entry name" value="LYSOZYME-LIKE PROTEIN-RELATED"/>
    <property type="match status" value="1"/>
</dbReference>